<accession>A0A699JMD7</accession>
<evidence type="ECO:0000313" key="2">
    <source>
        <dbReference type="EMBL" id="GFA46713.1"/>
    </source>
</evidence>
<keyword evidence="1" id="KW-0472">Membrane</keyword>
<proteinExistence type="predicted"/>
<sequence>ALQVTGTGRSARSYVMQGASFTQGIVSSIPIGGNISPGGFLPSILLLVVIMVAVVIVVVTVILVVIVVVKLVIVIIRVVVVVGDVSSILRLLFVIIVDLIGDEDPTDEDGDTEVLVSLGEISLKGKKYWESDIGDCDNTGDGVARRCSGTEDFDGWKK</sequence>
<evidence type="ECO:0000256" key="1">
    <source>
        <dbReference type="SAM" id="Phobius"/>
    </source>
</evidence>
<comment type="caution">
    <text evidence="2">The sequence shown here is derived from an EMBL/GenBank/DDBJ whole genome shotgun (WGS) entry which is preliminary data.</text>
</comment>
<gene>
    <name evidence="2" type="ORF">Tci_618685</name>
</gene>
<name>A0A699JMD7_TANCI</name>
<organism evidence="2">
    <name type="scientific">Tanacetum cinerariifolium</name>
    <name type="common">Dalmatian daisy</name>
    <name type="synonym">Chrysanthemum cinerariifolium</name>
    <dbReference type="NCBI Taxonomy" id="118510"/>
    <lineage>
        <taxon>Eukaryota</taxon>
        <taxon>Viridiplantae</taxon>
        <taxon>Streptophyta</taxon>
        <taxon>Embryophyta</taxon>
        <taxon>Tracheophyta</taxon>
        <taxon>Spermatophyta</taxon>
        <taxon>Magnoliopsida</taxon>
        <taxon>eudicotyledons</taxon>
        <taxon>Gunneridae</taxon>
        <taxon>Pentapetalae</taxon>
        <taxon>asterids</taxon>
        <taxon>campanulids</taxon>
        <taxon>Asterales</taxon>
        <taxon>Asteraceae</taxon>
        <taxon>Asteroideae</taxon>
        <taxon>Anthemideae</taxon>
        <taxon>Anthemidinae</taxon>
        <taxon>Tanacetum</taxon>
    </lineage>
</organism>
<reference evidence="2" key="1">
    <citation type="journal article" date="2019" name="Sci. Rep.">
        <title>Draft genome of Tanacetum cinerariifolium, the natural source of mosquito coil.</title>
        <authorList>
            <person name="Yamashiro T."/>
            <person name="Shiraishi A."/>
            <person name="Satake H."/>
            <person name="Nakayama K."/>
        </authorList>
    </citation>
    <scope>NUCLEOTIDE SEQUENCE</scope>
</reference>
<keyword evidence="1" id="KW-0812">Transmembrane</keyword>
<feature type="non-terminal residue" evidence="2">
    <location>
        <position position="1"/>
    </location>
</feature>
<feature type="transmembrane region" description="Helical" evidence="1">
    <location>
        <begin position="74"/>
        <end position="97"/>
    </location>
</feature>
<protein>
    <submittedName>
        <fullName evidence="2">Uncharacterized protein</fullName>
    </submittedName>
</protein>
<dbReference type="EMBL" id="BKCJ010429162">
    <property type="protein sequence ID" value="GFA46713.1"/>
    <property type="molecule type" value="Genomic_DNA"/>
</dbReference>
<keyword evidence="1" id="KW-1133">Transmembrane helix</keyword>
<feature type="transmembrane region" description="Helical" evidence="1">
    <location>
        <begin position="44"/>
        <end position="67"/>
    </location>
</feature>
<dbReference type="AlphaFoldDB" id="A0A699JMD7"/>